<comment type="caution">
    <text evidence="3">The sequence shown here is derived from an EMBL/GenBank/DDBJ whole genome shotgun (WGS) entry which is preliminary data.</text>
</comment>
<evidence type="ECO:0000313" key="3">
    <source>
        <dbReference type="EMBL" id="GAD79947.1"/>
    </source>
</evidence>
<dbReference type="STRING" id="1219080.VEZ01S_21_00690"/>
<evidence type="ECO:0008006" key="5">
    <source>
        <dbReference type="Google" id="ProtNLM"/>
    </source>
</evidence>
<feature type="signal peptide" evidence="2">
    <location>
        <begin position="1"/>
        <end position="25"/>
    </location>
</feature>
<dbReference type="Proteomes" id="UP000016562">
    <property type="component" value="Unassembled WGS sequence"/>
</dbReference>
<proteinExistence type="predicted"/>
<dbReference type="InterPro" id="IPR025738">
    <property type="entry name" value="BatD"/>
</dbReference>
<organism evidence="3 4">
    <name type="scientific">Vibrio ezurae NBRC 102218</name>
    <dbReference type="NCBI Taxonomy" id="1219080"/>
    <lineage>
        <taxon>Bacteria</taxon>
        <taxon>Pseudomonadati</taxon>
        <taxon>Pseudomonadota</taxon>
        <taxon>Gammaproteobacteria</taxon>
        <taxon>Vibrionales</taxon>
        <taxon>Vibrionaceae</taxon>
        <taxon>Vibrio</taxon>
    </lineage>
</organism>
<evidence type="ECO:0000256" key="2">
    <source>
        <dbReference type="SAM" id="SignalP"/>
    </source>
</evidence>
<dbReference type="EMBL" id="BATM01000021">
    <property type="protein sequence ID" value="GAD79947.1"/>
    <property type="molecule type" value="Genomic_DNA"/>
</dbReference>
<evidence type="ECO:0000256" key="1">
    <source>
        <dbReference type="SAM" id="Phobius"/>
    </source>
</evidence>
<feature type="chain" id="PRO_5004640128" description="Protein BatD" evidence="2">
    <location>
        <begin position="26"/>
        <end position="436"/>
    </location>
</feature>
<name>U3B3A4_9VIBR</name>
<accession>U3B3A4</accession>
<dbReference type="AlphaFoldDB" id="U3B3A4"/>
<evidence type="ECO:0000313" key="4">
    <source>
        <dbReference type="Proteomes" id="UP000016562"/>
    </source>
</evidence>
<keyword evidence="1" id="KW-0812">Transmembrane</keyword>
<gene>
    <name evidence="3" type="ORF">VEZ01S_21_00690</name>
</gene>
<keyword evidence="1" id="KW-1133">Transmembrane helix</keyword>
<dbReference type="eggNOG" id="ENOG502Z8JG">
    <property type="taxonomic scope" value="Bacteria"/>
</dbReference>
<reference evidence="3 4" key="1">
    <citation type="submission" date="2013-09" db="EMBL/GenBank/DDBJ databases">
        <title>Whole genome shotgun sequence of Vibrio ezurae NBRC 102218.</title>
        <authorList>
            <person name="Yoshida I."/>
            <person name="Hosoyama A."/>
            <person name="Numata M."/>
            <person name="Hashimoto M."/>
            <person name="Hosoyama Y."/>
            <person name="Tsuchikane K."/>
            <person name="Noguchi M."/>
            <person name="Hirakata S."/>
            <person name="Ichikawa N."/>
            <person name="Ohji S."/>
            <person name="Yamazoe A."/>
            <person name="Fujita N."/>
        </authorList>
    </citation>
    <scope>NUCLEOTIDE SEQUENCE [LARGE SCALE GENOMIC DNA]</scope>
    <source>
        <strain evidence="3 4">NBRC 102218</strain>
    </source>
</reference>
<keyword evidence="1" id="KW-0472">Membrane</keyword>
<keyword evidence="4" id="KW-1185">Reference proteome</keyword>
<keyword evidence="2" id="KW-0732">Signal</keyword>
<protein>
    <recommendedName>
        <fullName evidence="5">Protein BatD</fullName>
    </recommendedName>
</protein>
<feature type="transmembrane region" description="Helical" evidence="1">
    <location>
        <begin position="315"/>
        <end position="336"/>
    </location>
</feature>
<dbReference type="PANTHER" id="PTHR40940">
    <property type="entry name" value="PROTEIN BATD-RELATED"/>
    <property type="match status" value="1"/>
</dbReference>
<dbReference type="PANTHER" id="PTHR40940:SF1">
    <property type="entry name" value="PROTEIN BATD"/>
    <property type="match status" value="1"/>
</dbReference>
<sequence length="436" mass="49891">MPNKCLNIVLLVLVCLLAFSTYAVSGDVQSNEENRVPSLPNIQLKSWLQKPGDTANASHTELQAQVNQPIILFVEVSTPRWFTAGTQLSLPEIANVIVQKPSQLAVNYAEKRAGSTWSVQLWEIHLYPQQEGHFVVPSLRVQAQVSVQSRDNVQSEMYTQPLKFNAQLPTGLLTPSSAWINSPQVEVTQKWQQSSAELKAGDAITRTVTVTADNTLAMLLPPIFNRKHDLASNHYQLYSQPIKLLDAQHRHQFQAQRTEQQVYVLQHGGEVTLPEHSILWWNSRTQQLENVRVEARTFKVAHTLTSWMNYYKNSIAILLLFLFGFSMLIIAMRRFYKTRPQPLFWQFSQVLYRGDTGEIRAALYAHLRRCSSELQMSKLSSASQWQIVANQIQTQPISFVQGWLVWCKIALMRRRTIGQIGLQKALPELDNINRRY</sequence>